<sequence>MNCSLNKNHLVCSKPVEVRCHKDHVYLACHECVLKEADYSGAFKCKLCANDHSVHLLESKKLNSLTKLELQGTLRALITRGNSINSSLKNKLNGKYRQNLLISMTESVKQDFLIRIEILKYELDNLAAKLEEKIDSHKFGQLGKNQQTKEMLKSLLFGDKNISDHIFINQKCKLYEQNLKFLSQFVNINHVKLKLKDKNLVCAQQSQIRSLIGFLQGPFSNLTIRKELNLVPTIHIVDLSCFIKSSCGLAEIHDGKKLCLAMTDYAANDIKIMSKYDSYCLTEIDIVSRENFRLNKFKCYYAICSSGSLVRGENENLYACDMELHRVIVFDQNVTKMRRIISQLGDGEEFECPRDICYHDGFFYVLDQGKNVINIFYKDGDFFKNFYFNKLENVVKNPWSVRVGRNRIILIDWKEKVFVFDFEFNLLDMVKIESVLSMCLIDGYEDEEFSVFFHCENGRLCGYKINCFEAKFDLIFDQYFKMLKYRSEFMIFTSSQHFVLSLGWNKSLAIVDFA</sequence>
<evidence type="ECO:0008006" key="3">
    <source>
        <dbReference type="Google" id="ProtNLM"/>
    </source>
</evidence>
<evidence type="ECO:0000313" key="2">
    <source>
        <dbReference type="Proteomes" id="UP000276133"/>
    </source>
</evidence>
<gene>
    <name evidence="1" type="ORF">BpHYR1_051479</name>
</gene>
<reference evidence="1 2" key="1">
    <citation type="journal article" date="2018" name="Sci. Rep.">
        <title>Genomic signatures of local adaptation to the degree of environmental predictability in rotifers.</title>
        <authorList>
            <person name="Franch-Gras L."/>
            <person name="Hahn C."/>
            <person name="Garcia-Roger E.M."/>
            <person name="Carmona M.J."/>
            <person name="Serra M."/>
            <person name="Gomez A."/>
        </authorList>
    </citation>
    <scope>NUCLEOTIDE SEQUENCE [LARGE SCALE GENOMIC DNA]</scope>
    <source>
        <strain evidence="1">HYR1</strain>
    </source>
</reference>
<dbReference type="Gene3D" id="2.120.10.30">
    <property type="entry name" value="TolB, C-terminal domain"/>
    <property type="match status" value="1"/>
</dbReference>
<protein>
    <recommendedName>
        <fullName evidence="3">B box-type domain-containing protein</fullName>
    </recommendedName>
</protein>
<dbReference type="AlphaFoldDB" id="A0A3M7S2Y6"/>
<accession>A0A3M7S2Y6</accession>
<name>A0A3M7S2Y6_BRAPC</name>
<comment type="caution">
    <text evidence="1">The sequence shown here is derived from an EMBL/GenBank/DDBJ whole genome shotgun (WGS) entry which is preliminary data.</text>
</comment>
<dbReference type="OrthoDB" id="10406592at2759"/>
<dbReference type="Proteomes" id="UP000276133">
    <property type="component" value="Unassembled WGS sequence"/>
</dbReference>
<dbReference type="STRING" id="10195.A0A3M7S2Y6"/>
<keyword evidence="2" id="KW-1185">Reference proteome</keyword>
<dbReference type="SUPFAM" id="SSF63825">
    <property type="entry name" value="YWTD domain"/>
    <property type="match status" value="1"/>
</dbReference>
<evidence type="ECO:0000313" key="1">
    <source>
        <dbReference type="EMBL" id="RNA29998.1"/>
    </source>
</evidence>
<proteinExistence type="predicted"/>
<dbReference type="EMBL" id="REGN01002142">
    <property type="protein sequence ID" value="RNA29998.1"/>
    <property type="molecule type" value="Genomic_DNA"/>
</dbReference>
<organism evidence="1 2">
    <name type="scientific">Brachionus plicatilis</name>
    <name type="common">Marine rotifer</name>
    <name type="synonym">Brachionus muelleri</name>
    <dbReference type="NCBI Taxonomy" id="10195"/>
    <lineage>
        <taxon>Eukaryota</taxon>
        <taxon>Metazoa</taxon>
        <taxon>Spiralia</taxon>
        <taxon>Gnathifera</taxon>
        <taxon>Rotifera</taxon>
        <taxon>Eurotatoria</taxon>
        <taxon>Monogononta</taxon>
        <taxon>Pseudotrocha</taxon>
        <taxon>Ploima</taxon>
        <taxon>Brachionidae</taxon>
        <taxon>Brachionus</taxon>
    </lineage>
</organism>
<dbReference type="InterPro" id="IPR011042">
    <property type="entry name" value="6-blade_b-propeller_TolB-like"/>
</dbReference>